<name>A0A099LTF2_9VIBR</name>
<protein>
    <submittedName>
        <fullName evidence="2">Lipoprotein</fullName>
    </submittedName>
</protein>
<accession>A0A099LTF2</accession>
<organism evidence="2 3">
    <name type="scientific">Vibrio navarrensis</name>
    <dbReference type="NCBI Taxonomy" id="29495"/>
    <lineage>
        <taxon>Bacteria</taxon>
        <taxon>Pseudomonadati</taxon>
        <taxon>Pseudomonadota</taxon>
        <taxon>Gammaproteobacteria</taxon>
        <taxon>Vibrionales</taxon>
        <taxon>Vibrionaceae</taxon>
        <taxon>Vibrio</taxon>
    </lineage>
</organism>
<keyword evidence="1" id="KW-0732">Signal</keyword>
<evidence type="ECO:0000256" key="1">
    <source>
        <dbReference type="SAM" id="SignalP"/>
    </source>
</evidence>
<dbReference type="AlphaFoldDB" id="A0A099LTF2"/>
<sequence>MIVTLSRLWLLAIVSFVLQGCTLTPSAPLSTVQITPEVKVTLPSPNELGQHISATQLITATWQTEQGQQTQQLPVQLQVDAHKVVLAGFSSWGTRLLSLTYQDGEIETQVLSGLENTLPQPEQVLFNLMITLWPQQAWEAPLNQVKWRLIDSTNQRTIIDNNGKETFRIEYENGRGFDGTVHFYSVQNHYSITIETLNYQITQP</sequence>
<dbReference type="STRING" id="29495.EA26_05250"/>
<dbReference type="PROSITE" id="PS51257">
    <property type="entry name" value="PROKAR_LIPOPROTEIN"/>
    <property type="match status" value="1"/>
</dbReference>
<feature type="chain" id="PRO_5001958300" evidence="1">
    <location>
        <begin position="21"/>
        <end position="204"/>
    </location>
</feature>
<evidence type="ECO:0000313" key="3">
    <source>
        <dbReference type="Proteomes" id="UP000029994"/>
    </source>
</evidence>
<dbReference type="InterPro" id="IPR021675">
    <property type="entry name" value="DUF3261"/>
</dbReference>
<proteinExistence type="predicted"/>
<feature type="signal peptide" evidence="1">
    <location>
        <begin position="1"/>
        <end position="20"/>
    </location>
</feature>
<dbReference type="Pfam" id="PF11659">
    <property type="entry name" value="DUF3261"/>
    <property type="match status" value="1"/>
</dbReference>
<keyword evidence="3" id="KW-1185">Reference proteome</keyword>
<gene>
    <name evidence="2" type="ORF">EA26_05250</name>
</gene>
<evidence type="ECO:0000313" key="2">
    <source>
        <dbReference type="EMBL" id="KGK10736.1"/>
    </source>
</evidence>
<reference evidence="2 3" key="1">
    <citation type="submission" date="2014-04" db="EMBL/GenBank/DDBJ databases">
        <title>Genome sequencing of Vibrio navarrensis strains.</title>
        <authorList>
            <person name="Gladney L.M."/>
            <person name="Katz L.S."/>
            <person name="Marino-Ramirez L."/>
            <person name="Jordan I.K."/>
        </authorList>
    </citation>
    <scope>NUCLEOTIDE SEQUENCE [LARGE SCALE GENOMIC DNA]</scope>
    <source>
        <strain evidence="2 3">ATCC 51183</strain>
    </source>
</reference>
<comment type="caution">
    <text evidence="2">The sequence shown here is derived from an EMBL/GenBank/DDBJ whole genome shotgun (WGS) entry which is preliminary data.</text>
</comment>
<dbReference type="Proteomes" id="UP000029994">
    <property type="component" value="Unassembled WGS sequence"/>
</dbReference>
<keyword evidence="2" id="KW-0449">Lipoprotein</keyword>
<dbReference type="eggNOG" id="ENOG502ZABB">
    <property type="taxonomic scope" value="Bacteria"/>
</dbReference>
<dbReference type="EMBL" id="JMCG01000001">
    <property type="protein sequence ID" value="KGK10736.1"/>
    <property type="molecule type" value="Genomic_DNA"/>
</dbReference>